<dbReference type="Proteomes" id="UP001164743">
    <property type="component" value="Chromosome 2A"/>
</dbReference>
<feature type="compositionally biased region" description="Polar residues" evidence="1">
    <location>
        <begin position="128"/>
        <end position="146"/>
    </location>
</feature>
<dbReference type="RefSeq" id="XP_053017521.1">
    <property type="nucleotide sequence ID" value="XM_053166283.1"/>
</dbReference>
<gene>
    <name evidence="2" type="ORF">PtA15_2A279</name>
</gene>
<feature type="region of interest" description="Disordered" evidence="1">
    <location>
        <begin position="125"/>
        <end position="146"/>
    </location>
</feature>
<proteinExistence type="predicted"/>
<organism evidence="2 3">
    <name type="scientific">Puccinia triticina</name>
    <dbReference type="NCBI Taxonomy" id="208348"/>
    <lineage>
        <taxon>Eukaryota</taxon>
        <taxon>Fungi</taxon>
        <taxon>Dikarya</taxon>
        <taxon>Basidiomycota</taxon>
        <taxon>Pucciniomycotina</taxon>
        <taxon>Pucciniomycetes</taxon>
        <taxon>Pucciniales</taxon>
        <taxon>Pucciniaceae</taxon>
        <taxon>Puccinia</taxon>
    </lineage>
</organism>
<protein>
    <submittedName>
        <fullName evidence="2">Uncharacterized protein</fullName>
    </submittedName>
</protein>
<evidence type="ECO:0000313" key="2">
    <source>
        <dbReference type="EMBL" id="WAQ81966.1"/>
    </source>
</evidence>
<name>A0ABY7C9W8_9BASI</name>
<dbReference type="GeneID" id="77807178"/>
<evidence type="ECO:0000313" key="3">
    <source>
        <dbReference type="Proteomes" id="UP001164743"/>
    </source>
</evidence>
<accession>A0ABY7C9W8</accession>
<reference evidence="2" key="1">
    <citation type="submission" date="2022-10" db="EMBL/GenBank/DDBJ databases">
        <title>Puccinia triticina Genome sequencing and assembly.</title>
        <authorList>
            <person name="Li C."/>
        </authorList>
    </citation>
    <scope>NUCLEOTIDE SEQUENCE</scope>
    <source>
        <strain evidence="2">Pt15</strain>
    </source>
</reference>
<dbReference type="EMBL" id="CP110422">
    <property type="protein sequence ID" value="WAQ81966.1"/>
    <property type="molecule type" value="Genomic_DNA"/>
</dbReference>
<evidence type="ECO:0000256" key="1">
    <source>
        <dbReference type="SAM" id="MobiDB-lite"/>
    </source>
</evidence>
<keyword evidence="3" id="KW-1185">Reference proteome</keyword>
<sequence>MHAFQKACIASAGQCTTDALYRRCNKAYIKADTTKNASHRRTDACNVINPPTTTAHALNPNSASNPDNANISLAKPPCFVRRSNPDIGYIAPATFIYLYVVVREFRSIEALLSSPRQVRPFKLPCASARSSNPSKGLALSNNQRQP</sequence>